<evidence type="ECO:0000313" key="3">
    <source>
        <dbReference type="EMBL" id="MCS0638270.1"/>
    </source>
</evidence>
<keyword evidence="4" id="KW-1185">Reference proteome</keyword>
<dbReference type="Proteomes" id="UP001431313">
    <property type="component" value="Unassembled WGS sequence"/>
</dbReference>
<dbReference type="Pfam" id="PF13349">
    <property type="entry name" value="DUF4097"/>
    <property type="match status" value="1"/>
</dbReference>
<evidence type="ECO:0000256" key="1">
    <source>
        <dbReference type="SAM" id="MobiDB-lite"/>
    </source>
</evidence>
<dbReference type="RefSeq" id="WP_258789540.1">
    <property type="nucleotide sequence ID" value="NZ_JANUGQ010000020.1"/>
</dbReference>
<evidence type="ECO:0000259" key="2">
    <source>
        <dbReference type="Pfam" id="PF13349"/>
    </source>
</evidence>
<dbReference type="EMBL" id="JANUGQ010000020">
    <property type="protein sequence ID" value="MCS0638270.1"/>
    <property type="molecule type" value="Genomic_DNA"/>
</dbReference>
<proteinExistence type="predicted"/>
<feature type="region of interest" description="Disordered" evidence="1">
    <location>
        <begin position="222"/>
        <end position="261"/>
    </location>
</feature>
<name>A0ABT2CLH7_9ACTN</name>
<evidence type="ECO:0000313" key="4">
    <source>
        <dbReference type="Proteomes" id="UP001431313"/>
    </source>
</evidence>
<dbReference type="Gene3D" id="2.160.20.120">
    <property type="match status" value="1"/>
</dbReference>
<feature type="domain" description="DUF4097" evidence="2">
    <location>
        <begin position="144"/>
        <end position="257"/>
    </location>
</feature>
<comment type="caution">
    <text evidence="3">The sequence shown here is derived from an EMBL/GenBank/DDBJ whole genome shotgun (WGS) entry which is preliminary data.</text>
</comment>
<dbReference type="PROSITE" id="PS51257">
    <property type="entry name" value="PROKAR_LIPOPROTEIN"/>
    <property type="match status" value="1"/>
</dbReference>
<organism evidence="3 4">
    <name type="scientific">Streptomyces pyxinae</name>
    <dbReference type="NCBI Taxonomy" id="2970734"/>
    <lineage>
        <taxon>Bacteria</taxon>
        <taxon>Bacillati</taxon>
        <taxon>Actinomycetota</taxon>
        <taxon>Actinomycetes</taxon>
        <taxon>Kitasatosporales</taxon>
        <taxon>Streptomycetaceae</taxon>
        <taxon>Streptomyces</taxon>
    </lineage>
</organism>
<reference evidence="3" key="1">
    <citation type="submission" date="2022-08" db="EMBL/GenBank/DDBJ databases">
        <authorList>
            <person name="Somphong A."/>
            <person name="Phongsopitanun W."/>
        </authorList>
    </citation>
    <scope>NUCLEOTIDE SEQUENCE</scope>
    <source>
        <strain evidence="3">LP05-1</strain>
    </source>
</reference>
<protein>
    <submittedName>
        <fullName evidence="3">DUF4097 domain-containing protein</fullName>
    </submittedName>
</protein>
<accession>A0ABT2CLH7</accession>
<sequence>MAGRRRGGWVRLVAAGAVVLAVAGVSGCAAGRDDMSEAPVKRQSFPLAGKSLTVDSGDTDVVLVESDVREVEAERQVAAWGLLSGEPEAEWTMRDGTLTLRVRCESAVMGGCAARHQVKVPRGVAVTVKDDNGSVRAEGFASPLTMGSDSGELVVRRARGPLDLRSDSGEIRVEDTTSSRVAARTDSGEVRLALEAAPELVDTASGSGEVAVDLPRGDTRYAVETRSGSGGISVDVPTDRRSSHVVRATTDSGEVSVRGAN</sequence>
<dbReference type="InterPro" id="IPR025164">
    <property type="entry name" value="Toastrack_DUF4097"/>
</dbReference>
<gene>
    <name evidence="3" type="ORF">NX801_21965</name>
</gene>